<dbReference type="EMBL" id="BA000030">
    <property type="protein sequence ID" value="BAC73429.1"/>
    <property type="molecule type" value="Genomic_DNA"/>
</dbReference>
<protein>
    <recommendedName>
        <fullName evidence="6">DUF4231 domain-containing protein</fullName>
    </recommendedName>
</protein>
<dbReference type="Proteomes" id="UP000000428">
    <property type="component" value="Chromosome"/>
</dbReference>
<dbReference type="InterPro" id="IPR041116">
    <property type="entry name" value="SLATT_3"/>
</dbReference>
<organism evidence="4 5">
    <name type="scientific">Streptomyces avermitilis (strain ATCC 31267 / DSM 46492 / JCM 5070 / NBRC 14893 / NCIMB 12804 / NRRL 8165 / MA-4680)</name>
    <dbReference type="NCBI Taxonomy" id="227882"/>
    <lineage>
        <taxon>Bacteria</taxon>
        <taxon>Bacillati</taxon>
        <taxon>Actinomycetota</taxon>
        <taxon>Actinomycetes</taxon>
        <taxon>Kitasatosporales</taxon>
        <taxon>Streptomycetaceae</taxon>
        <taxon>Streptomyces</taxon>
    </lineage>
</organism>
<name>Q82BI8_STRAW</name>
<dbReference type="KEGG" id="sma:SAVERM_5717"/>
<evidence type="ECO:0000259" key="2">
    <source>
        <dbReference type="Pfam" id="PF18181"/>
    </source>
</evidence>
<keyword evidence="1" id="KW-1133">Transmembrane helix</keyword>
<dbReference type="NCBIfam" id="NF033610">
    <property type="entry name" value="SLATT_3"/>
    <property type="match status" value="1"/>
</dbReference>
<dbReference type="NCBIfam" id="NF033634">
    <property type="entry name" value="SLATT_1"/>
    <property type="match status" value="1"/>
</dbReference>
<sequence length="306" mass="33820">MSMRAVTPGPSTTLTEDDLPPLYAVNDRRALSRQSESFRAVRTQLVVLLLATGTAMLAERLNSHIPAACAAVLYALTIAVGLHSSRRRARAHWQAHRAAAETLKSLAWMYMVHGGPFHSGVTHPDALFAERLEERLRELRKVGWEDSRDGPATVGAGQITPVMRAVRAKPFGARRDLYLRERVLEQLTWYGNRASQAHRSSVRWSSVTALLTLLALIAAVLRAAGVIGRWDLTGLLSASAAAGVAWQEVRRHRPLTYAHKLIEQDLDTLRIAMGTTVTEEGWAESVAEAERLVSPQHTDWLVRFGS</sequence>
<feature type="domain" description="SMODS and SLOG-associating 2TM effector" evidence="2">
    <location>
        <begin position="178"/>
        <end position="300"/>
    </location>
</feature>
<feature type="transmembrane region" description="Helical" evidence="1">
    <location>
        <begin position="202"/>
        <end position="221"/>
    </location>
</feature>
<reference evidence="4 5" key="2">
    <citation type="journal article" date="2003" name="Nat. Biotechnol.">
        <title>Complete genome sequence and comparative analysis of the industrial microorganism Streptomyces avermitilis.</title>
        <authorList>
            <person name="Ikeda H."/>
            <person name="Ishikawa J."/>
            <person name="Hanamoto A."/>
            <person name="Shinose M."/>
            <person name="Kikuchi H."/>
            <person name="Shiba T."/>
            <person name="Sakaki Y."/>
            <person name="Hattori M."/>
            <person name="Omura S."/>
        </authorList>
    </citation>
    <scope>NUCLEOTIDE SEQUENCE [LARGE SCALE GENOMIC DNA]</scope>
    <source>
        <strain evidence="5">ATCC 31267 / DSM 46492 / JCM 5070 / NBRC 14893 / NCIMB 12804 / NRRL 8165 / MA-4680</strain>
    </source>
</reference>
<reference evidence="4 5" key="3">
    <citation type="journal article" date="2014" name="J. Ind. Microbiol. Biotechnol.">
        <title>Genome mining of the Streptomyces avermitilis genome and development of genome-minimized hosts for heterologous expression of biosynthetic gene clusters.</title>
        <authorList>
            <person name="Ikeda H."/>
            <person name="Shin-ya K."/>
            <person name="Omura S."/>
        </authorList>
    </citation>
    <scope>NUCLEOTIDE SEQUENCE [LARGE SCALE GENOMIC DNA]</scope>
    <source>
        <strain evidence="5">ATCC 31267 / DSM 46492 / JCM 5070 / NBRC 14893 / NCIMB 12804 / NRRL 8165 / MA-4680</strain>
    </source>
</reference>
<keyword evidence="1" id="KW-0472">Membrane</keyword>
<evidence type="ECO:0000259" key="3">
    <source>
        <dbReference type="Pfam" id="PF18184"/>
    </source>
</evidence>
<feature type="domain" description="SMODS and SLOG-associating 2TM effector" evidence="3">
    <location>
        <begin position="20"/>
        <end position="175"/>
    </location>
</feature>
<keyword evidence="5" id="KW-1185">Reference proteome</keyword>
<proteinExistence type="predicted"/>
<evidence type="ECO:0008006" key="6">
    <source>
        <dbReference type="Google" id="ProtNLM"/>
    </source>
</evidence>
<gene>
    <name evidence="4" type="ORF">SAVERM_5717</name>
</gene>
<reference evidence="4 5" key="1">
    <citation type="journal article" date="2001" name="Proc. Natl. Acad. Sci. U.S.A.">
        <title>Genome sequence of an industrial microorganism Streptomyces avermitilis: deducing the ability of producing secondary metabolites.</title>
        <authorList>
            <person name="Omura S."/>
            <person name="Ikeda H."/>
            <person name="Ishikawa J."/>
            <person name="Hanamoto A."/>
            <person name="Takahashi C."/>
            <person name="Shinose M."/>
            <person name="Takahashi Y."/>
            <person name="Horikawa H."/>
            <person name="Nakazawa H."/>
            <person name="Osonoe T."/>
            <person name="Kikuchi H."/>
            <person name="Shiba T."/>
            <person name="Sakaki Y."/>
            <person name="Hattori M."/>
        </authorList>
    </citation>
    <scope>NUCLEOTIDE SEQUENCE [LARGE SCALE GENOMIC DNA]</scope>
    <source>
        <strain evidence="5">ATCC 31267 / DSM 46492 / JCM 5070 / NBRC 14893 / NCIMB 12804 / NRRL 8165 / MA-4680</strain>
    </source>
</reference>
<dbReference type="AlphaFoldDB" id="Q82BI8"/>
<feature type="transmembrane region" description="Helical" evidence="1">
    <location>
        <begin position="38"/>
        <end position="58"/>
    </location>
</feature>
<evidence type="ECO:0000313" key="5">
    <source>
        <dbReference type="Proteomes" id="UP000000428"/>
    </source>
</evidence>
<feature type="transmembrane region" description="Helical" evidence="1">
    <location>
        <begin position="64"/>
        <end position="82"/>
    </location>
</feature>
<keyword evidence="1" id="KW-0812">Transmembrane</keyword>
<evidence type="ECO:0000313" key="4">
    <source>
        <dbReference type="EMBL" id="BAC73429.1"/>
    </source>
</evidence>
<dbReference type="InterPro" id="IPR040884">
    <property type="entry name" value="SLATT_1"/>
</dbReference>
<evidence type="ECO:0000256" key="1">
    <source>
        <dbReference type="SAM" id="Phobius"/>
    </source>
</evidence>
<dbReference type="Pfam" id="PF18181">
    <property type="entry name" value="SLATT_1"/>
    <property type="match status" value="1"/>
</dbReference>
<dbReference type="Pfam" id="PF18184">
    <property type="entry name" value="SLATT_3"/>
    <property type="match status" value="1"/>
</dbReference>
<dbReference type="eggNOG" id="ENOG502ZXJF">
    <property type="taxonomic scope" value="Bacteria"/>
</dbReference>
<dbReference type="HOGENOM" id="CLU_080176_0_0_11"/>
<accession>Q82BI8</accession>